<name>A0A0R3D894_9BRAD</name>
<sequence length="161" mass="17822">MFDDDTATEPLQRQFMTLEQFRDSHCETERQAALANAFDGAVLHTVKMGTSIRLASKLANATLQFGGSRVGHNSLAKAIGCSPRTVAKAIRELLENDFISCAGHTVDGAPIYIAKIQEHAEAYRTWHKARCEAQAKALRANTEFVPPAYPKREQKLEHRAA</sequence>
<organism evidence="1 2">
    <name type="scientific">Bradyrhizobium manausense</name>
    <dbReference type="NCBI Taxonomy" id="989370"/>
    <lineage>
        <taxon>Bacteria</taxon>
        <taxon>Pseudomonadati</taxon>
        <taxon>Pseudomonadota</taxon>
        <taxon>Alphaproteobacteria</taxon>
        <taxon>Hyphomicrobiales</taxon>
        <taxon>Nitrobacteraceae</taxon>
        <taxon>Bradyrhizobium</taxon>
    </lineage>
</organism>
<keyword evidence="2" id="KW-1185">Reference proteome</keyword>
<comment type="caution">
    <text evidence="1">The sequence shown here is derived from an EMBL/GenBank/DDBJ whole genome shotgun (WGS) entry which is preliminary data.</text>
</comment>
<gene>
    <name evidence="1" type="ORF">AOQ71_32935</name>
</gene>
<reference evidence="1 2" key="1">
    <citation type="submission" date="2015-09" db="EMBL/GenBank/DDBJ databases">
        <title>Draft Genome Sequence of Bradyrhizobium manausense Strain BR 3351T, a Novel Symbiotic Nitrogen-Fixing Alphaproteobacterium Isolated from Brazilian Amazon Rain Forest.</title>
        <authorList>
            <person name="De Araujo J.L."/>
            <person name="Zilli J.E."/>
        </authorList>
    </citation>
    <scope>NUCLEOTIDE SEQUENCE [LARGE SCALE GENOMIC DNA]</scope>
    <source>
        <strain evidence="1 2">BR3351</strain>
    </source>
</reference>
<dbReference type="AlphaFoldDB" id="A0A0R3D894"/>
<dbReference type="InterPro" id="IPR036390">
    <property type="entry name" value="WH_DNA-bd_sf"/>
</dbReference>
<protein>
    <submittedName>
        <fullName evidence="1">Uncharacterized protein</fullName>
    </submittedName>
</protein>
<accession>A0A0R3D894</accession>
<evidence type="ECO:0000313" key="1">
    <source>
        <dbReference type="EMBL" id="KRQ03509.1"/>
    </source>
</evidence>
<dbReference type="EMBL" id="LJYG01000108">
    <property type="protein sequence ID" value="KRQ03509.1"/>
    <property type="molecule type" value="Genomic_DNA"/>
</dbReference>
<dbReference type="STRING" id="989370.AOQ71_32935"/>
<dbReference type="SUPFAM" id="SSF46785">
    <property type="entry name" value="Winged helix' DNA-binding domain"/>
    <property type="match status" value="1"/>
</dbReference>
<evidence type="ECO:0000313" key="2">
    <source>
        <dbReference type="Proteomes" id="UP000051936"/>
    </source>
</evidence>
<dbReference type="Proteomes" id="UP000051936">
    <property type="component" value="Unassembled WGS sequence"/>
</dbReference>
<proteinExistence type="predicted"/>